<evidence type="ECO:0000313" key="1">
    <source>
        <dbReference type="EMBL" id="OAG07003.1"/>
    </source>
</evidence>
<dbReference type="RefSeq" id="XP_018037368.1">
    <property type="nucleotide sequence ID" value="XM_018184074.1"/>
</dbReference>
<organism evidence="1 2">
    <name type="scientific">Paraphaeosphaeria sporulosa</name>
    <dbReference type="NCBI Taxonomy" id="1460663"/>
    <lineage>
        <taxon>Eukaryota</taxon>
        <taxon>Fungi</taxon>
        <taxon>Dikarya</taxon>
        <taxon>Ascomycota</taxon>
        <taxon>Pezizomycotina</taxon>
        <taxon>Dothideomycetes</taxon>
        <taxon>Pleosporomycetidae</taxon>
        <taxon>Pleosporales</taxon>
        <taxon>Massarineae</taxon>
        <taxon>Didymosphaeriaceae</taxon>
        <taxon>Paraphaeosphaeria</taxon>
    </lineage>
</organism>
<evidence type="ECO:0000313" key="2">
    <source>
        <dbReference type="Proteomes" id="UP000077069"/>
    </source>
</evidence>
<reference evidence="1 2" key="1">
    <citation type="submission" date="2016-05" db="EMBL/GenBank/DDBJ databases">
        <title>Comparative analysis of secretome profiles of manganese(II)-oxidizing ascomycete fungi.</title>
        <authorList>
            <consortium name="DOE Joint Genome Institute"/>
            <person name="Zeiner C.A."/>
            <person name="Purvine S.O."/>
            <person name="Zink E.M."/>
            <person name="Wu S."/>
            <person name="Pasa-Tolic L."/>
            <person name="Chaput D.L."/>
            <person name="Haridas S."/>
            <person name="Grigoriev I.V."/>
            <person name="Santelli C.M."/>
            <person name="Hansel C.M."/>
        </authorList>
    </citation>
    <scope>NUCLEOTIDE SEQUENCE [LARGE SCALE GENOMIC DNA]</scope>
    <source>
        <strain evidence="1 2">AP3s5-JAC2a</strain>
    </source>
</reference>
<dbReference type="GeneID" id="28767560"/>
<dbReference type="InParanoid" id="A0A177CHE3"/>
<accession>A0A177CHE3</accession>
<gene>
    <name evidence="1" type="ORF">CC84DRAFT_1241957</name>
</gene>
<dbReference type="Proteomes" id="UP000077069">
    <property type="component" value="Unassembled WGS sequence"/>
</dbReference>
<dbReference type="AlphaFoldDB" id="A0A177CHE3"/>
<dbReference type="OrthoDB" id="1470350at2759"/>
<dbReference type="EMBL" id="KV441551">
    <property type="protein sequence ID" value="OAG07003.1"/>
    <property type="molecule type" value="Genomic_DNA"/>
</dbReference>
<name>A0A177CHE3_9PLEO</name>
<sequence>MGTTTEATPNGHPDKTVVASDRSKYVQGNVDDAVWRARACLERIHTQSAYISVLATVLREYRIVPGGGPDAKLVKQETDNPAAGTATLAPVLSVELALKKQTDVGTG</sequence>
<keyword evidence="2" id="KW-1185">Reference proteome</keyword>
<protein>
    <submittedName>
        <fullName evidence="1">Uncharacterized protein</fullName>
    </submittedName>
</protein>
<proteinExistence type="predicted"/>